<evidence type="ECO:0000256" key="1">
    <source>
        <dbReference type="PROSITE-ProRule" id="PRU00339"/>
    </source>
</evidence>
<dbReference type="SUPFAM" id="SSF48452">
    <property type="entry name" value="TPR-like"/>
    <property type="match status" value="1"/>
</dbReference>
<keyword evidence="3" id="KW-1185">Reference proteome</keyword>
<dbReference type="KEGG" id="wsu:WS1505"/>
<sequence>MLGHPYAAQNQARLLVEMDLLEEALALYRSLLAKEEKNHELWFNYANALALHASYAQAKEAYQKAIHLSPRSSAYRLNLAYLHLRLGELGAGFELYEARRELEGVTPNLSSLWQPGESLEGKRILLYHEQGLGDTLMFSRFIPLLEAKASSVLFLPQRPLTPLFTKALIELPPKESYDIALPLPSLPLALHLTSPLAPPPKESRRALSRRIKVGFVCASHSNFPGAKEKSIDPRILLESLQGLPFALHSFQVEGIDVSLIEAFGLVDIGSTLRDFKETQESLLEMDYFITIDTAIAHLIGNLGMEAALLLPKRADWRWEIKEHSSWHPSLRLFRQVCLGSWEEPLSELREYLEERWNAK</sequence>
<dbReference type="eggNOG" id="COG0457">
    <property type="taxonomic scope" value="Bacteria"/>
</dbReference>
<name>Q7MRB5_WOLSU</name>
<dbReference type="Gene3D" id="1.25.40.10">
    <property type="entry name" value="Tetratricopeptide repeat domain"/>
    <property type="match status" value="1"/>
</dbReference>
<keyword evidence="1" id="KW-0802">TPR repeat</keyword>
<evidence type="ECO:0000313" key="2">
    <source>
        <dbReference type="EMBL" id="CAE10555.1"/>
    </source>
</evidence>
<gene>
    <name evidence="2" type="ordered locus">WS1505</name>
</gene>
<proteinExistence type="predicted"/>
<dbReference type="InterPro" id="IPR019734">
    <property type="entry name" value="TPR_rpt"/>
</dbReference>
<dbReference type="Proteomes" id="UP000000422">
    <property type="component" value="Chromosome"/>
</dbReference>
<feature type="repeat" description="TPR" evidence="1">
    <location>
        <begin position="39"/>
        <end position="72"/>
    </location>
</feature>
<dbReference type="PROSITE" id="PS50005">
    <property type="entry name" value="TPR"/>
    <property type="match status" value="1"/>
</dbReference>
<dbReference type="InterPro" id="IPR011990">
    <property type="entry name" value="TPR-like_helical_dom_sf"/>
</dbReference>
<protein>
    <submittedName>
        <fullName evidence="2">Uncharacterized protein</fullName>
    </submittedName>
</protein>
<dbReference type="EMBL" id="BX571661">
    <property type="protein sequence ID" value="CAE10555.1"/>
    <property type="molecule type" value="Genomic_DNA"/>
</dbReference>
<dbReference type="HOGENOM" id="CLU_010140_0_2_7"/>
<dbReference type="STRING" id="273121.WS1505"/>
<dbReference type="AlphaFoldDB" id="Q7MRB5"/>
<dbReference type="SMART" id="SM00028">
    <property type="entry name" value="TPR"/>
    <property type="match status" value="3"/>
</dbReference>
<organism evidence="3">
    <name type="scientific">Wolinella succinogenes (strain ATCC 29543 / DSM 1740 / CCUG 13145 / JCM 31913 / LMG 7466 / NCTC 11488 / FDC 602W)</name>
    <name type="common">Vibrio succinogenes</name>
    <dbReference type="NCBI Taxonomy" id="273121"/>
    <lineage>
        <taxon>Bacteria</taxon>
        <taxon>Pseudomonadati</taxon>
        <taxon>Campylobacterota</taxon>
        <taxon>Epsilonproteobacteria</taxon>
        <taxon>Campylobacterales</taxon>
        <taxon>Helicobacteraceae</taxon>
        <taxon>Wolinella</taxon>
    </lineage>
</organism>
<reference evidence="2 3" key="1">
    <citation type="journal article" date="2003" name="Proc. Natl. Acad. Sci. U.S.A.">
        <title>Complete genome sequence and analysis of Wolinella succinogenes.</title>
        <authorList>
            <person name="Baar C."/>
            <person name="Eppinger M."/>
            <person name="Raddatz G."/>
            <person name="Simon JM."/>
            <person name="Lanz C."/>
            <person name="Klimmek O."/>
            <person name="Nandakumar R."/>
            <person name="Gross R."/>
            <person name="Rosinus A."/>
            <person name="Keller H."/>
            <person name="Jagtap P."/>
            <person name="Linke B."/>
            <person name="Meyer F."/>
            <person name="Lederer H."/>
            <person name="Schuster S.C."/>
        </authorList>
    </citation>
    <scope>NUCLEOTIDE SEQUENCE [LARGE SCALE GENOMIC DNA]</scope>
    <source>
        <strain evidence="3">ATCC 29543 / DSM 1740 / CCUG 13145 / JCM 31913 / LMG 7466 / NCTC 11488 / FDC 602W</strain>
    </source>
</reference>
<accession>Q7MRB5</accession>
<evidence type="ECO:0000313" key="3">
    <source>
        <dbReference type="Proteomes" id="UP000000422"/>
    </source>
</evidence>